<proteinExistence type="predicted"/>
<dbReference type="Proteomes" id="UP000654345">
    <property type="component" value="Unassembled WGS sequence"/>
</dbReference>
<comment type="caution">
    <text evidence="1">The sequence shown here is derived from an EMBL/GenBank/DDBJ whole genome shotgun (WGS) entry which is preliminary data.</text>
</comment>
<reference evidence="1 2" key="1">
    <citation type="journal article" date="2021" name="Int. J. Syst. Evol. Microbiol.">
        <title>Reticulibacter mediterranei gen. nov., sp. nov., within the new family Reticulibacteraceae fam. nov., and Ktedonospora formicarum gen. nov., sp. nov., Ktedonobacter robiniae sp. nov., Dictyobacter formicarum sp. nov. and Dictyobacter arantiisoli sp. nov., belonging to the class Ktedonobacteria.</title>
        <authorList>
            <person name="Yabe S."/>
            <person name="Zheng Y."/>
            <person name="Wang C.M."/>
            <person name="Sakai Y."/>
            <person name="Abe K."/>
            <person name="Yokota A."/>
            <person name="Donadio S."/>
            <person name="Cavaletti L."/>
            <person name="Monciardini P."/>
        </authorList>
    </citation>
    <scope>NUCLEOTIDE SEQUENCE [LARGE SCALE GENOMIC DNA]</scope>
    <source>
        <strain evidence="1 2">SOSP1-30</strain>
    </source>
</reference>
<protein>
    <recommendedName>
        <fullName evidence="3">Secreted protein</fullName>
    </recommendedName>
</protein>
<evidence type="ECO:0008006" key="3">
    <source>
        <dbReference type="Google" id="ProtNLM"/>
    </source>
</evidence>
<accession>A0ABQ3UQG8</accession>
<sequence length="166" mass="17933">MFSTNLRKGIVSRITLVILVSSILSLTLAFVPGFSTPKAHAATSTPKAHAVAAGCSGGALTGTNVYDSYGHLEGSLGLYWLCSTNGIAASFWSNNNTWQHVYVYVEYTDYPGYLENSAGYRANSVFWTGSYFDMSKCYYGEVDLVDNRGVNNWVGTASIAPLGDCH</sequence>
<gene>
    <name evidence="1" type="ORF">KSB_30850</name>
</gene>
<organism evidence="1 2">
    <name type="scientific">Ktedonobacter robiniae</name>
    <dbReference type="NCBI Taxonomy" id="2778365"/>
    <lineage>
        <taxon>Bacteria</taxon>
        <taxon>Bacillati</taxon>
        <taxon>Chloroflexota</taxon>
        <taxon>Ktedonobacteria</taxon>
        <taxon>Ktedonobacterales</taxon>
        <taxon>Ktedonobacteraceae</taxon>
        <taxon>Ktedonobacter</taxon>
    </lineage>
</organism>
<dbReference type="RefSeq" id="WP_201371298.1">
    <property type="nucleotide sequence ID" value="NZ_BNJG01000001.1"/>
</dbReference>
<name>A0ABQ3UQG8_9CHLR</name>
<keyword evidence="2" id="KW-1185">Reference proteome</keyword>
<evidence type="ECO:0000313" key="2">
    <source>
        <dbReference type="Proteomes" id="UP000654345"/>
    </source>
</evidence>
<dbReference type="EMBL" id="BNJG01000001">
    <property type="protein sequence ID" value="GHO54610.1"/>
    <property type="molecule type" value="Genomic_DNA"/>
</dbReference>
<evidence type="ECO:0000313" key="1">
    <source>
        <dbReference type="EMBL" id="GHO54610.1"/>
    </source>
</evidence>